<evidence type="ECO:0000313" key="3">
    <source>
        <dbReference type="Proteomes" id="UP000236333"/>
    </source>
</evidence>
<feature type="region of interest" description="Disordered" evidence="1">
    <location>
        <begin position="63"/>
        <end position="86"/>
    </location>
</feature>
<dbReference type="PANTHER" id="PTHR34801">
    <property type="entry name" value="EXPRESSED PROTEIN"/>
    <property type="match status" value="1"/>
</dbReference>
<feature type="compositionally biased region" description="Basic and acidic residues" evidence="1">
    <location>
        <begin position="143"/>
        <end position="157"/>
    </location>
</feature>
<feature type="compositionally biased region" description="Low complexity" evidence="1">
    <location>
        <begin position="63"/>
        <end position="72"/>
    </location>
</feature>
<protein>
    <submittedName>
        <fullName evidence="2">Uncharacterized protein</fullName>
    </submittedName>
</protein>
<sequence>MAAPALTTRDSSIIISSSGSTTTLSGSGSGGALGPFGPAASLARLPTAEATFLAASDSAPPLAGGPLPTGAAVSPPALAASQDATPPGWAASQEGCAFGLCPGEVRGTLNTCALTAPSCVSVMSDDAEHFVAPWSYDTEGDGEGERERRAAAEGREGGGRGAAIRRLVEVATGGYYEPGLSTDAYVTNGYSRLDAAAYLVSGAVSSLTGAPPPDRPQPLRDSQGALPFDGTVLDQHDTADGGIYLRIRFGGDGGGERDTPALDADFLFPPGDSIVIIRCADAASVDTDGDALPGGRGGGSGGGGGGRLALSFERGLEWDANTARREMEALRKALRWDVVPVVSEFDPKYNNDRPLWFERLYEPFREVAGRLPSSQ</sequence>
<dbReference type="EMBL" id="PGGS01000294">
    <property type="protein sequence ID" value="PNH05588.1"/>
    <property type="molecule type" value="Genomic_DNA"/>
</dbReference>
<evidence type="ECO:0000256" key="1">
    <source>
        <dbReference type="SAM" id="MobiDB-lite"/>
    </source>
</evidence>
<dbReference type="Proteomes" id="UP000236333">
    <property type="component" value="Unassembled WGS sequence"/>
</dbReference>
<name>A0A2J7ZZB6_9CHLO</name>
<comment type="caution">
    <text evidence="2">The sequence shown here is derived from an EMBL/GenBank/DDBJ whole genome shotgun (WGS) entry which is preliminary data.</text>
</comment>
<gene>
    <name evidence="2" type="ORF">TSOC_008145</name>
</gene>
<dbReference type="PANTHER" id="PTHR34801:SF2">
    <property type="entry name" value="EXPRESSED PROTEIN"/>
    <property type="match status" value="1"/>
</dbReference>
<keyword evidence="3" id="KW-1185">Reference proteome</keyword>
<evidence type="ECO:0000313" key="2">
    <source>
        <dbReference type="EMBL" id="PNH05588.1"/>
    </source>
</evidence>
<organism evidence="2 3">
    <name type="scientific">Tetrabaena socialis</name>
    <dbReference type="NCBI Taxonomy" id="47790"/>
    <lineage>
        <taxon>Eukaryota</taxon>
        <taxon>Viridiplantae</taxon>
        <taxon>Chlorophyta</taxon>
        <taxon>core chlorophytes</taxon>
        <taxon>Chlorophyceae</taxon>
        <taxon>CS clade</taxon>
        <taxon>Chlamydomonadales</taxon>
        <taxon>Tetrabaenaceae</taxon>
        <taxon>Tetrabaena</taxon>
    </lineage>
</organism>
<feature type="region of interest" description="Disordered" evidence="1">
    <location>
        <begin position="135"/>
        <end position="157"/>
    </location>
</feature>
<dbReference type="OrthoDB" id="513676at2759"/>
<proteinExistence type="predicted"/>
<accession>A0A2J7ZZB6</accession>
<reference evidence="2 3" key="1">
    <citation type="journal article" date="2017" name="Mol. Biol. Evol.">
        <title>The 4-celled Tetrabaena socialis nuclear genome reveals the essential components for genetic control of cell number at the origin of multicellularity in the volvocine lineage.</title>
        <authorList>
            <person name="Featherston J."/>
            <person name="Arakaki Y."/>
            <person name="Hanschen E.R."/>
            <person name="Ferris P.J."/>
            <person name="Michod R.E."/>
            <person name="Olson B.J.S.C."/>
            <person name="Nozaki H."/>
            <person name="Durand P.M."/>
        </authorList>
    </citation>
    <scope>NUCLEOTIDE SEQUENCE [LARGE SCALE GENOMIC DNA]</scope>
    <source>
        <strain evidence="2 3">NIES-571</strain>
    </source>
</reference>
<dbReference type="AlphaFoldDB" id="A0A2J7ZZB6"/>